<sequence>MRHQFVNCINTLMTAPKQGGYGLRLALTEDEA</sequence>
<dbReference type="Proteomes" id="UP000717634">
    <property type="component" value="Unassembled WGS sequence"/>
</dbReference>
<evidence type="ECO:0000313" key="2">
    <source>
        <dbReference type="Proteomes" id="UP000717634"/>
    </source>
</evidence>
<dbReference type="EMBL" id="JAAVTK010000023">
    <property type="protein sequence ID" value="NKI91789.1"/>
    <property type="molecule type" value="Genomic_DNA"/>
</dbReference>
<name>A0ABX1HNF7_9BACT</name>
<reference evidence="1 2" key="1">
    <citation type="submission" date="2020-03" db="EMBL/GenBank/DDBJ databases">
        <title>Genomic Encyclopedia of Type Strains, Phase IV (KMG-V): Genome sequencing to study the core and pangenomes of soil and plant-associated prokaryotes.</title>
        <authorList>
            <person name="Whitman W."/>
        </authorList>
    </citation>
    <scope>NUCLEOTIDE SEQUENCE [LARGE SCALE GENOMIC DNA]</scope>
    <source>
        <strain evidence="1 2">1B</strain>
    </source>
</reference>
<protein>
    <submittedName>
        <fullName evidence="1">Uncharacterized protein</fullName>
    </submittedName>
</protein>
<proteinExistence type="predicted"/>
<gene>
    <name evidence="1" type="ORF">HBN54_004411</name>
</gene>
<keyword evidence="2" id="KW-1185">Reference proteome</keyword>
<evidence type="ECO:0000313" key="1">
    <source>
        <dbReference type="EMBL" id="NKI91789.1"/>
    </source>
</evidence>
<accession>A0ABX1HNF7</accession>
<comment type="caution">
    <text evidence="1">The sequence shown here is derived from an EMBL/GenBank/DDBJ whole genome shotgun (WGS) entry which is preliminary data.</text>
</comment>
<organism evidence="1 2">
    <name type="scientific">Hymenobacter artigasi</name>
    <dbReference type="NCBI Taxonomy" id="2719616"/>
    <lineage>
        <taxon>Bacteria</taxon>
        <taxon>Pseudomonadati</taxon>
        <taxon>Bacteroidota</taxon>
        <taxon>Cytophagia</taxon>
        <taxon>Cytophagales</taxon>
        <taxon>Hymenobacteraceae</taxon>
        <taxon>Hymenobacter</taxon>
    </lineage>
</organism>